<name>D6YUA3_WADCW</name>
<comment type="subunit">
    <text evidence="4">Contains catalytic and regulatory chains.</text>
</comment>
<dbReference type="InterPro" id="IPR020542">
    <property type="entry name" value="Asp_carbamoyltrfase_reg_C"/>
</dbReference>
<reference evidence="7 8" key="1">
    <citation type="journal article" date="2010" name="PLoS ONE">
        <title>The Waddlia genome: a window into chlamydial biology.</title>
        <authorList>
            <person name="Bertelli C."/>
            <person name="Collyn F."/>
            <person name="Croxatto A."/>
            <person name="Ruckert C."/>
            <person name="Polkinghorne A."/>
            <person name="Kebbi-Beghdadi C."/>
            <person name="Goesmann A."/>
            <person name="Vaughan L."/>
            <person name="Greub G."/>
        </authorList>
    </citation>
    <scope>NUCLEOTIDE SEQUENCE [LARGE SCALE GENOMIC DNA]</scope>
    <source>
        <strain evidence="8">ATCC VR-1470 / WSU 86-1044</strain>
    </source>
</reference>
<evidence type="ECO:0000256" key="4">
    <source>
        <dbReference type="HAMAP-Rule" id="MF_00002"/>
    </source>
</evidence>
<dbReference type="Pfam" id="PF02748">
    <property type="entry name" value="PyrI_C"/>
    <property type="match status" value="1"/>
</dbReference>
<feature type="domain" description="Aspartate carbamoyltransferase regulatory subunit C-terminal" evidence="6">
    <location>
        <begin position="103"/>
        <end position="152"/>
    </location>
</feature>
<comment type="similarity">
    <text evidence="4">Belongs to the PyrI family.</text>
</comment>
<comment type="cofactor">
    <cofactor evidence="4">
        <name>Zn(2+)</name>
        <dbReference type="ChEBI" id="CHEBI:29105"/>
    </cofactor>
    <text evidence="4">Binds 1 zinc ion per subunit.</text>
</comment>
<dbReference type="RefSeq" id="WP_013181442.1">
    <property type="nucleotide sequence ID" value="NC_014225.1"/>
</dbReference>
<dbReference type="EMBL" id="CP001928">
    <property type="protein sequence ID" value="ADI37714.1"/>
    <property type="molecule type" value="Genomic_DNA"/>
</dbReference>
<dbReference type="HAMAP" id="MF_00002">
    <property type="entry name" value="Asp_carb_tr_reg"/>
    <property type="match status" value="1"/>
</dbReference>
<dbReference type="SUPFAM" id="SSF54893">
    <property type="entry name" value="Aspartate carbamoyltransferase, Regulatory-chain, N-terminal domain"/>
    <property type="match status" value="1"/>
</dbReference>
<dbReference type="GO" id="GO:0006221">
    <property type="term" value="P:pyrimidine nucleotide biosynthetic process"/>
    <property type="evidence" value="ECO:0007669"/>
    <property type="project" value="UniProtKB-UniRule"/>
</dbReference>
<evidence type="ECO:0000256" key="2">
    <source>
        <dbReference type="ARBA" id="ARBA00022833"/>
    </source>
</evidence>
<keyword evidence="2 4" id="KW-0862">Zinc</keyword>
<evidence type="ECO:0000256" key="3">
    <source>
        <dbReference type="ARBA" id="ARBA00022975"/>
    </source>
</evidence>
<dbReference type="NCBIfam" id="TIGR00240">
    <property type="entry name" value="ATCase_reg"/>
    <property type="match status" value="1"/>
</dbReference>
<dbReference type="InterPro" id="IPR036793">
    <property type="entry name" value="Asp_carbatrfase_reg_N_sf"/>
</dbReference>
<evidence type="ECO:0000259" key="5">
    <source>
        <dbReference type="Pfam" id="PF01948"/>
    </source>
</evidence>
<dbReference type="Gene3D" id="2.30.30.20">
    <property type="entry name" value="Aspartate carbamoyltransferase regulatory subunit, C-terminal domain"/>
    <property type="match status" value="1"/>
</dbReference>
<dbReference type="InterPro" id="IPR020545">
    <property type="entry name" value="Asp_carbamoyltransf_reg_N"/>
</dbReference>
<gene>
    <name evidence="4 7" type="primary">pyrI</name>
    <name evidence="7" type="ordered locus">wcw_0340</name>
</gene>
<sequence length="152" mass="16762">MPTLEKTLPVSAIQNGTVIDHIPAGKALKIVKLLNLSTERLQTTLGLNLPSGILGLKDLIKIEGFVLSSESASKTAILAPLATVNIINNYEVQEKFQVSLPKKIQSVISCPNTLCISSQEKVDSIILVKERWKGNIQLQCHYCRKQFSHQDI</sequence>
<accession>D6YUA3</accession>
<dbReference type="HOGENOM" id="CLU_128576_0_0_0"/>
<dbReference type="Pfam" id="PF01948">
    <property type="entry name" value="PyrI"/>
    <property type="match status" value="1"/>
</dbReference>
<feature type="binding site" evidence="4">
    <location>
        <position position="140"/>
    </location>
    <ligand>
        <name>Zn(2+)</name>
        <dbReference type="ChEBI" id="CHEBI:29105"/>
    </ligand>
</feature>
<dbReference type="GO" id="GO:0016740">
    <property type="term" value="F:transferase activity"/>
    <property type="evidence" value="ECO:0007669"/>
    <property type="project" value="UniProtKB-KW"/>
</dbReference>
<feature type="domain" description="Aspartate carbamoyltransferase regulatory subunit N-terminal" evidence="5">
    <location>
        <begin position="9"/>
        <end position="98"/>
    </location>
</feature>
<evidence type="ECO:0000256" key="1">
    <source>
        <dbReference type="ARBA" id="ARBA00022723"/>
    </source>
</evidence>
<proteinExistence type="inferred from homology"/>
<dbReference type="InterPro" id="IPR002801">
    <property type="entry name" value="Asp_carbamoylTrfase_reg"/>
</dbReference>
<dbReference type="GO" id="GO:0046872">
    <property type="term" value="F:metal ion binding"/>
    <property type="evidence" value="ECO:0007669"/>
    <property type="project" value="UniProtKB-KW"/>
</dbReference>
<dbReference type="SUPFAM" id="SSF57825">
    <property type="entry name" value="Aspartate carbamoyltransferase, Regulatory-chain, C-terminal domain"/>
    <property type="match status" value="1"/>
</dbReference>
<keyword evidence="7" id="KW-0808">Transferase</keyword>
<dbReference type="Proteomes" id="UP000001505">
    <property type="component" value="Chromosome"/>
</dbReference>
<dbReference type="Gene3D" id="3.30.70.140">
    <property type="entry name" value="Aspartate carbamoyltransferase regulatory subunit, N-terminal domain"/>
    <property type="match status" value="1"/>
</dbReference>
<dbReference type="eggNOG" id="COG1781">
    <property type="taxonomic scope" value="Bacteria"/>
</dbReference>
<keyword evidence="3 4" id="KW-0665">Pyrimidine biosynthesis</keyword>
<keyword evidence="8" id="KW-1185">Reference proteome</keyword>
<evidence type="ECO:0000313" key="7">
    <source>
        <dbReference type="EMBL" id="ADI37714.1"/>
    </source>
</evidence>
<dbReference type="GO" id="GO:0009347">
    <property type="term" value="C:aspartate carbamoyltransferase complex"/>
    <property type="evidence" value="ECO:0007669"/>
    <property type="project" value="InterPro"/>
</dbReference>
<keyword evidence="1 4" id="KW-0479">Metal-binding</keyword>
<dbReference type="InterPro" id="IPR036792">
    <property type="entry name" value="Asp_carbatrfase_reg_C_sf"/>
</dbReference>
<dbReference type="PANTHER" id="PTHR35805">
    <property type="entry name" value="ASPARTATE CARBAMOYLTRANSFERASE REGULATORY CHAIN"/>
    <property type="match status" value="1"/>
</dbReference>
<feature type="binding site" evidence="4">
    <location>
        <position position="143"/>
    </location>
    <ligand>
        <name>Zn(2+)</name>
        <dbReference type="ChEBI" id="CHEBI:29105"/>
    </ligand>
</feature>
<evidence type="ECO:0000259" key="6">
    <source>
        <dbReference type="Pfam" id="PF02748"/>
    </source>
</evidence>
<comment type="function">
    <text evidence="4">Involved in allosteric regulation of aspartate carbamoyltransferase.</text>
</comment>
<evidence type="ECO:0000313" key="8">
    <source>
        <dbReference type="Proteomes" id="UP000001505"/>
    </source>
</evidence>
<dbReference type="PANTHER" id="PTHR35805:SF1">
    <property type="entry name" value="ASPARTATE CARBAMOYLTRANSFERASE REGULATORY CHAIN"/>
    <property type="match status" value="1"/>
</dbReference>
<dbReference type="STRING" id="716544.wcw_0340"/>
<dbReference type="AlphaFoldDB" id="D6YUA3"/>
<dbReference type="OrthoDB" id="5599321at2"/>
<dbReference type="GO" id="GO:0006207">
    <property type="term" value="P:'de novo' pyrimidine nucleobase biosynthetic process"/>
    <property type="evidence" value="ECO:0007669"/>
    <property type="project" value="InterPro"/>
</dbReference>
<feature type="binding site" evidence="4">
    <location>
        <position position="110"/>
    </location>
    <ligand>
        <name>Zn(2+)</name>
        <dbReference type="ChEBI" id="CHEBI:29105"/>
    </ligand>
</feature>
<feature type="binding site" evidence="4">
    <location>
        <position position="115"/>
    </location>
    <ligand>
        <name>Zn(2+)</name>
        <dbReference type="ChEBI" id="CHEBI:29105"/>
    </ligand>
</feature>
<organism evidence="7 8">
    <name type="scientific">Waddlia chondrophila (strain ATCC VR-1470 / WSU 86-1044)</name>
    <dbReference type="NCBI Taxonomy" id="716544"/>
    <lineage>
        <taxon>Bacteria</taxon>
        <taxon>Pseudomonadati</taxon>
        <taxon>Chlamydiota</taxon>
        <taxon>Chlamydiia</taxon>
        <taxon>Parachlamydiales</taxon>
        <taxon>Waddliaceae</taxon>
        <taxon>Waddlia</taxon>
    </lineage>
</organism>
<dbReference type="KEGG" id="wch:wcw_0340"/>
<protein>
    <recommendedName>
        <fullName evidence="4">Aspartate carbamoyltransferase regulatory chain</fullName>
    </recommendedName>
</protein>